<evidence type="ECO:0000313" key="1">
    <source>
        <dbReference type="Proteomes" id="UP000095286"/>
    </source>
</evidence>
<protein>
    <submittedName>
        <fullName evidence="2">Ribonuclease H-like domain-containing protein</fullName>
    </submittedName>
</protein>
<reference evidence="2" key="1">
    <citation type="submission" date="2016-11" db="UniProtKB">
        <authorList>
            <consortium name="WormBaseParasite"/>
        </authorList>
    </citation>
    <scope>IDENTIFICATION</scope>
    <source>
        <strain evidence="2">KR3021</strain>
    </source>
</reference>
<dbReference type="Proteomes" id="UP000095286">
    <property type="component" value="Unplaced"/>
</dbReference>
<accession>A0AC35TIQ3</accession>
<proteinExistence type="predicted"/>
<organism evidence="1 2">
    <name type="scientific">Rhabditophanes sp. KR3021</name>
    <dbReference type="NCBI Taxonomy" id="114890"/>
    <lineage>
        <taxon>Eukaryota</taxon>
        <taxon>Metazoa</taxon>
        <taxon>Ecdysozoa</taxon>
        <taxon>Nematoda</taxon>
        <taxon>Chromadorea</taxon>
        <taxon>Rhabditida</taxon>
        <taxon>Tylenchina</taxon>
        <taxon>Panagrolaimomorpha</taxon>
        <taxon>Strongyloidoidea</taxon>
        <taxon>Alloionematidae</taxon>
        <taxon>Rhabditophanes</taxon>
    </lineage>
</organism>
<sequence>MFPNTPYIERWKSTWSFKNVHVLPPQLTNFNSEAHEKEPKFEDFDQDDEDSKKCDEELKANNIVVFNPRTGSTSLIEDEMKVSGSVIQDYDRGILKLTPGNVDSNVLFDSFHPLISHLIEKDHFFDWQNTISNTVGSIVHLKTRQLSKFTHASLMKELKIEKPSQIPEVIREIPAASIVPKIVRKSTEDAKDNKLKATVVQSAIVEAKQPVAPAKPSILPSKLPTDIIKQFIATTKPIPLVEKPLKTALPEKELKVTFAVIPTKLMKYSRSRPFE</sequence>
<dbReference type="WBParaSite" id="RSKR_0000099100.1">
    <property type="protein sequence ID" value="RSKR_0000099100.1"/>
    <property type="gene ID" value="RSKR_0000099100"/>
</dbReference>
<evidence type="ECO:0000313" key="2">
    <source>
        <dbReference type="WBParaSite" id="RSKR_0000099100.1"/>
    </source>
</evidence>
<name>A0AC35TIQ3_9BILA</name>